<gene>
    <name evidence="1" type="ordered locus">HRM2_24420</name>
</gene>
<proteinExistence type="predicted"/>
<dbReference type="RefSeq" id="WP_015904301.1">
    <property type="nucleotide sequence ID" value="NC_012108.1"/>
</dbReference>
<sequence length="111" mass="12394">MERRICISCVYSHNSHKISPHCSAIIKSLQKVEMEMCYQDRGISVESIVLWAQKQINIIEPGKAIKPDSKIAEEIMTGVSSTTVDPKWKDVMIFGKIPMTNPDPSTSGCAR</sequence>
<name>C0QFW8_DESAH</name>
<dbReference type="EMBL" id="CP001087">
    <property type="protein sequence ID" value="ACN15536.1"/>
    <property type="molecule type" value="Genomic_DNA"/>
</dbReference>
<dbReference type="STRING" id="177437.HRM2_24420"/>
<dbReference type="AlphaFoldDB" id="C0QFW8"/>
<accession>C0QFW8</accession>
<evidence type="ECO:0000313" key="1">
    <source>
        <dbReference type="EMBL" id="ACN15536.1"/>
    </source>
</evidence>
<evidence type="ECO:0000313" key="2">
    <source>
        <dbReference type="Proteomes" id="UP000000442"/>
    </source>
</evidence>
<keyword evidence="2" id="KW-1185">Reference proteome</keyword>
<organism evidence="1 2">
    <name type="scientific">Desulforapulum autotrophicum (strain ATCC 43914 / DSM 3382 / VKM B-1955 / HRM2)</name>
    <name type="common">Desulfobacterium autotrophicum</name>
    <dbReference type="NCBI Taxonomy" id="177437"/>
    <lineage>
        <taxon>Bacteria</taxon>
        <taxon>Pseudomonadati</taxon>
        <taxon>Thermodesulfobacteriota</taxon>
        <taxon>Desulfobacteria</taxon>
        <taxon>Desulfobacterales</taxon>
        <taxon>Desulfobacteraceae</taxon>
        <taxon>Desulforapulum</taxon>
    </lineage>
</organism>
<reference evidence="1 2" key="1">
    <citation type="journal article" date="2009" name="Environ. Microbiol.">
        <title>Genome sequence of Desulfobacterium autotrophicum HRM2, a marine sulfate reducer oxidizing organic carbon completely to carbon dioxide.</title>
        <authorList>
            <person name="Strittmatter A.W."/>
            <person name="Liesegang H."/>
            <person name="Rabus R."/>
            <person name="Decker I."/>
            <person name="Amann J."/>
            <person name="Andres S."/>
            <person name="Henne A."/>
            <person name="Fricke W.F."/>
            <person name="Martinez-Arias R."/>
            <person name="Bartels D."/>
            <person name="Goesmann A."/>
            <person name="Krause L."/>
            <person name="Puehler A."/>
            <person name="Klenk H.P."/>
            <person name="Richter M."/>
            <person name="Schuler M."/>
            <person name="Gloeckner F.O."/>
            <person name="Meyerdierks A."/>
            <person name="Gottschalk G."/>
            <person name="Amann R."/>
        </authorList>
    </citation>
    <scope>NUCLEOTIDE SEQUENCE [LARGE SCALE GENOMIC DNA]</scope>
    <source>
        <strain evidence="2">ATCC 43914 / DSM 3382 / HRM2</strain>
    </source>
</reference>
<dbReference type="KEGG" id="dat:HRM2_24420"/>
<protein>
    <submittedName>
        <fullName evidence="1">Uncharacterized protein</fullName>
    </submittedName>
</protein>
<dbReference type="HOGENOM" id="CLU_2154253_0_0_7"/>
<dbReference type="Proteomes" id="UP000000442">
    <property type="component" value="Chromosome"/>
</dbReference>